<keyword evidence="2" id="KW-1185">Reference proteome</keyword>
<name>A0ABM7WC10_9BACT</name>
<evidence type="ECO:0000313" key="1">
    <source>
        <dbReference type="EMBL" id="BDD88442.1"/>
    </source>
</evidence>
<dbReference type="Proteomes" id="UP000830055">
    <property type="component" value="Chromosome"/>
</dbReference>
<dbReference type="EMBL" id="AP025516">
    <property type="protein sequence ID" value="BDD88442.1"/>
    <property type="molecule type" value="Genomic_DNA"/>
</dbReference>
<protein>
    <submittedName>
        <fullName evidence="1">Uncharacterized protein</fullName>
    </submittedName>
</protein>
<evidence type="ECO:0000313" key="2">
    <source>
        <dbReference type="Proteomes" id="UP000830055"/>
    </source>
</evidence>
<proteinExistence type="predicted"/>
<reference evidence="1 2" key="1">
    <citation type="submission" date="2022-01" db="EMBL/GenBank/DDBJ databases">
        <title>Desulfofustis limnae sp. nov., a novel mesophilic sulfate-reducing bacterium isolated from marsh soil.</title>
        <authorList>
            <person name="Watanabe M."/>
            <person name="Takahashi A."/>
            <person name="Kojima H."/>
            <person name="Fukui M."/>
        </authorList>
    </citation>
    <scope>NUCLEOTIDE SEQUENCE [LARGE SCALE GENOMIC DNA]</scope>
    <source>
        <strain evidence="1 2">PPLL</strain>
    </source>
</reference>
<gene>
    <name evidence="1" type="ORF">DPPLL_28070</name>
</gene>
<sequence>MRIPFLPWKEKTILDGTSRLFQFIPSILQLPGTIQFFLLFQTCDCSLKRHIAICPPAIDKDPVFLADHPVASQNNSRAPPLESQMLCGSQKIFRRPGPM</sequence>
<organism evidence="1 2">
    <name type="scientific">Desulfofustis limnaeus</name>
    <dbReference type="NCBI Taxonomy" id="2740163"/>
    <lineage>
        <taxon>Bacteria</taxon>
        <taxon>Pseudomonadati</taxon>
        <taxon>Thermodesulfobacteriota</taxon>
        <taxon>Desulfobulbia</taxon>
        <taxon>Desulfobulbales</taxon>
        <taxon>Desulfocapsaceae</taxon>
        <taxon>Desulfofustis</taxon>
    </lineage>
</organism>
<accession>A0ABM7WC10</accession>